<evidence type="ECO:0000256" key="1">
    <source>
        <dbReference type="SAM" id="SignalP"/>
    </source>
</evidence>
<dbReference type="Proteomes" id="UP000551501">
    <property type="component" value="Unassembled WGS sequence"/>
</dbReference>
<keyword evidence="4" id="KW-1185">Reference proteome</keyword>
<evidence type="ECO:0000259" key="2">
    <source>
        <dbReference type="Pfam" id="PF13449"/>
    </source>
</evidence>
<reference evidence="3 4" key="1">
    <citation type="submission" date="2020-08" db="EMBL/GenBank/DDBJ databases">
        <title>Sequencing the genomes of 1000 actinobacteria strains.</title>
        <authorList>
            <person name="Klenk H.-P."/>
        </authorList>
    </citation>
    <scope>NUCLEOTIDE SEQUENCE [LARGE SCALE GENOMIC DNA]</scope>
    <source>
        <strain evidence="3 4">DSM 45298</strain>
    </source>
</reference>
<feature type="domain" description="Phytase-like" evidence="2">
    <location>
        <begin position="52"/>
        <end position="334"/>
    </location>
</feature>
<name>A0A840F428_9ACTN</name>
<sequence>MRRLLAGTVAASVLAATALTAPHAQAAPASPIRLSYVSTSQLANGTTVAGHRVGGLSGLDYEPRTGQFVAISDDKGDHGPARYYRLPASGVLTGHPAPTEAPLLGLAPQTFDLESIRLRPDGNAIVTSEGVTATKAAPFVREYTSFGIPVRDYPIPARYRSAGTSHGFRDNLAFEGSAVHGGTVSLLTESSLAQDPEGTTQTGAPARLLRLSNSGTVRDEYVYRTDPLPTVDGEEGASELLALNGTDYLVIERGYDGTTGRNHVKVFWTTISGAQPITGDSRVPSTVKAMPKTLVFDFASVPRIGNPDNVEGMSFGPRLKDGRRSLVLVSDDNFSSSQKTLFHILAVD</sequence>
<dbReference type="RefSeq" id="WP_183372092.1">
    <property type="nucleotide sequence ID" value="NZ_BAABHL010000126.1"/>
</dbReference>
<dbReference type="AlphaFoldDB" id="A0A840F428"/>
<protein>
    <recommendedName>
        <fullName evidence="2">Phytase-like domain-containing protein</fullName>
    </recommendedName>
</protein>
<proteinExistence type="predicted"/>
<accession>A0A840F428</accession>
<dbReference type="EMBL" id="JACIFP010000001">
    <property type="protein sequence ID" value="MBB4137208.1"/>
    <property type="molecule type" value="Genomic_DNA"/>
</dbReference>
<keyword evidence="1" id="KW-0732">Signal</keyword>
<feature type="signal peptide" evidence="1">
    <location>
        <begin position="1"/>
        <end position="26"/>
    </location>
</feature>
<organism evidence="3 4">
    <name type="scientific">Gordonia humi</name>
    <dbReference type="NCBI Taxonomy" id="686429"/>
    <lineage>
        <taxon>Bacteria</taxon>
        <taxon>Bacillati</taxon>
        <taxon>Actinomycetota</taxon>
        <taxon>Actinomycetes</taxon>
        <taxon>Mycobacteriales</taxon>
        <taxon>Gordoniaceae</taxon>
        <taxon>Gordonia</taxon>
    </lineage>
</organism>
<feature type="chain" id="PRO_5032774135" description="Phytase-like domain-containing protein" evidence="1">
    <location>
        <begin position="27"/>
        <end position="348"/>
    </location>
</feature>
<gene>
    <name evidence="3" type="ORF">BKA16_003760</name>
</gene>
<evidence type="ECO:0000313" key="3">
    <source>
        <dbReference type="EMBL" id="MBB4137208.1"/>
    </source>
</evidence>
<evidence type="ECO:0000313" key="4">
    <source>
        <dbReference type="Proteomes" id="UP000551501"/>
    </source>
</evidence>
<dbReference type="InterPro" id="IPR027372">
    <property type="entry name" value="Phytase-like_dom"/>
</dbReference>
<comment type="caution">
    <text evidence="3">The sequence shown here is derived from an EMBL/GenBank/DDBJ whole genome shotgun (WGS) entry which is preliminary data.</text>
</comment>
<dbReference type="Pfam" id="PF13449">
    <property type="entry name" value="Phytase-like"/>
    <property type="match status" value="1"/>
</dbReference>